<comment type="caution">
    <text evidence="7">The sequence shown here is derived from an EMBL/GenBank/DDBJ whole genome shotgun (WGS) entry which is preliminary data.</text>
</comment>
<feature type="signal peptide" evidence="6">
    <location>
        <begin position="1"/>
        <end position="25"/>
    </location>
</feature>
<keyword evidence="3 6" id="KW-0732">Signal</keyword>
<dbReference type="EMBL" id="JAHRID010000004">
    <property type="protein sequence ID" value="MBV2129621.1"/>
    <property type="molecule type" value="Genomic_DNA"/>
</dbReference>
<feature type="chain" id="PRO_5047527366" evidence="6">
    <location>
        <begin position="26"/>
        <end position="259"/>
    </location>
</feature>
<comment type="subcellular location">
    <subcellularLocation>
        <location evidence="1">Cell outer membrane</location>
    </subcellularLocation>
</comment>
<evidence type="ECO:0000256" key="5">
    <source>
        <dbReference type="ARBA" id="ARBA00023237"/>
    </source>
</evidence>
<protein>
    <submittedName>
        <fullName evidence="7">MipA/OmpV family protein</fullName>
    </submittedName>
</protein>
<proteinExistence type="inferred from homology"/>
<keyword evidence="5" id="KW-0998">Cell outer membrane</keyword>
<organism evidence="7 8">
    <name type="scientific">Arsukibacterium indicum</name>
    <dbReference type="NCBI Taxonomy" id="2848612"/>
    <lineage>
        <taxon>Bacteria</taxon>
        <taxon>Pseudomonadati</taxon>
        <taxon>Pseudomonadota</taxon>
        <taxon>Gammaproteobacteria</taxon>
        <taxon>Chromatiales</taxon>
        <taxon>Chromatiaceae</taxon>
        <taxon>Arsukibacterium</taxon>
    </lineage>
</organism>
<keyword evidence="4" id="KW-0472">Membrane</keyword>
<dbReference type="PANTHER" id="PTHR38776">
    <property type="entry name" value="MLTA-INTERACTING PROTEIN-RELATED"/>
    <property type="match status" value="1"/>
</dbReference>
<comment type="similarity">
    <text evidence="2">Belongs to the MipA/OmpV family.</text>
</comment>
<dbReference type="Proteomes" id="UP000704611">
    <property type="component" value="Unassembled WGS sequence"/>
</dbReference>
<gene>
    <name evidence="7" type="ORF">KQY15_10995</name>
</gene>
<dbReference type="RefSeq" id="WP_217669242.1">
    <property type="nucleotide sequence ID" value="NZ_JAHRID010000004.1"/>
</dbReference>
<evidence type="ECO:0000313" key="8">
    <source>
        <dbReference type="Proteomes" id="UP000704611"/>
    </source>
</evidence>
<evidence type="ECO:0000256" key="1">
    <source>
        <dbReference type="ARBA" id="ARBA00004442"/>
    </source>
</evidence>
<reference evidence="7 8" key="1">
    <citation type="submission" date="2021-06" db="EMBL/GenBank/DDBJ databases">
        <title>Rheinheimera indica sp. nov., isolated from deep-sea sediment.</title>
        <authorList>
            <person name="Wang Z."/>
            <person name="Zhang X.-Y."/>
        </authorList>
    </citation>
    <scope>NUCLEOTIDE SEQUENCE [LARGE SCALE GENOMIC DNA]</scope>
    <source>
        <strain evidence="7 8">SM2107</strain>
    </source>
</reference>
<dbReference type="PANTHER" id="PTHR38776:SF1">
    <property type="entry name" value="MLTA-INTERACTING PROTEIN-RELATED"/>
    <property type="match status" value="1"/>
</dbReference>
<keyword evidence="8" id="KW-1185">Reference proteome</keyword>
<evidence type="ECO:0000256" key="6">
    <source>
        <dbReference type="SAM" id="SignalP"/>
    </source>
</evidence>
<evidence type="ECO:0000256" key="3">
    <source>
        <dbReference type="ARBA" id="ARBA00022729"/>
    </source>
</evidence>
<name>A0ABS6MLC7_9GAMM</name>
<dbReference type="InterPro" id="IPR010583">
    <property type="entry name" value="MipA"/>
</dbReference>
<evidence type="ECO:0000256" key="2">
    <source>
        <dbReference type="ARBA" id="ARBA00005722"/>
    </source>
</evidence>
<sequence>MDKIRRYFITLLLAFAGFNSSTGHTQQGQSQNSQQPPQGFLYGVGIGINQEIYRGYKRRTIPLPLIGYRGEKLSVYGPFVSYQLLQHANFSVSAKLAPRFAGFDESDSNVFAGMAKRKSSLDGGIGVQYRLQSWVVEAETLVDLLGNSNGQESKLAVGYNMRFGPVLLEPKVGISYADSKLVDYYYGVRLNEATSSRMPYSAKSAFNYNAGISLSTPVFFGGMTRLGIEHHWYDTSISNSPLTDRDSGVSAFLSWSKFF</sequence>
<evidence type="ECO:0000313" key="7">
    <source>
        <dbReference type="EMBL" id="MBV2129621.1"/>
    </source>
</evidence>
<dbReference type="Pfam" id="PF06629">
    <property type="entry name" value="MipA"/>
    <property type="match status" value="1"/>
</dbReference>
<evidence type="ECO:0000256" key="4">
    <source>
        <dbReference type="ARBA" id="ARBA00023136"/>
    </source>
</evidence>
<accession>A0ABS6MLC7</accession>